<evidence type="ECO:0000256" key="1">
    <source>
        <dbReference type="SAM" id="MobiDB-lite"/>
    </source>
</evidence>
<reference evidence="2 3" key="1">
    <citation type="submission" date="2020-08" db="EMBL/GenBank/DDBJ databases">
        <title>Genomic Encyclopedia of Type Strains, Phase III (KMG-III): the genomes of soil and plant-associated and newly described type strains.</title>
        <authorList>
            <person name="Whitman W."/>
        </authorList>
    </citation>
    <scope>NUCLEOTIDE SEQUENCE [LARGE SCALE GENOMIC DNA]</scope>
    <source>
        <strain evidence="2 3">CECT 3287</strain>
    </source>
</reference>
<proteinExistence type="predicted"/>
<dbReference type="Proteomes" id="UP000590749">
    <property type="component" value="Unassembled WGS sequence"/>
</dbReference>
<name>A0A7W5FHX4_9ACTN</name>
<feature type="region of interest" description="Disordered" evidence="1">
    <location>
        <begin position="1"/>
        <end position="20"/>
    </location>
</feature>
<gene>
    <name evidence="2" type="ORF">FHR83_006819</name>
</gene>
<accession>A0A7W5FHX4</accession>
<dbReference type="AlphaFoldDB" id="A0A7W5FHX4"/>
<dbReference type="RefSeq" id="WP_183225188.1">
    <property type="nucleotide sequence ID" value="NZ_BMPW01000020.1"/>
</dbReference>
<keyword evidence="3" id="KW-1185">Reference proteome</keyword>
<organism evidence="2 3">
    <name type="scientific">Actinoplanes campanulatus</name>
    <dbReference type="NCBI Taxonomy" id="113559"/>
    <lineage>
        <taxon>Bacteria</taxon>
        <taxon>Bacillati</taxon>
        <taxon>Actinomycetota</taxon>
        <taxon>Actinomycetes</taxon>
        <taxon>Micromonosporales</taxon>
        <taxon>Micromonosporaceae</taxon>
        <taxon>Actinoplanes</taxon>
    </lineage>
</organism>
<protein>
    <submittedName>
        <fullName evidence="2">Uncharacterized protein</fullName>
    </submittedName>
</protein>
<evidence type="ECO:0000313" key="3">
    <source>
        <dbReference type="Proteomes" id="UP000590749"/>
    </source>
</evidence>
<evidence type="ECO:0000313" key="2">
    <source>
        <dbReference type="EMBL" id="MBB3099113.1"/>
    </source>
</evidence>
<sequence>MTDAPHHTLTVTRDPDPEFGPTADITCHGVTDNCAEWTECKIAECPGNTGQDDTLYDVSPYAHGQEHRRFDEQAADDYWAVRTGHCWAENHGDAEAEEFAEKQQLGAGEYAVAVVVDDTSMTITFVDETAAA</sequence>
<dbReference type="EMBL" id="JACHXF010000017">
    <property type="protein sequence ID" value="MBB3099113.1"/>
    <property type="molecule type" value="Genomic_DNA"/>
</dbReference>
<comment type="caution">
    <text evidence="2">The sequence shown here is derived from an EMBL/GenBank/DDBJ whole genome shotgun (WGS) entry which is preliminary data.</text>
</comment>